<protein>
    <submittedName>
        <fullName evidence="3">Uncharacterized protein LOC107480563</fullName>
    </submittedName>
</protein>
<dbReference type="KEGG" id="adu:107480563"/>
<feature type="compositionally biased region" description="Low complexity" evidence="1">
    <location>
        <begin position="104"/>
        <end position="118"/>
    </location>
</feature>
<proteinExistence type="predicted"/>
<dbReference type="AlphaFoldDB" id="A0A6P4CSX4"/>
<dbReference type="Proteomes" id="UP000515211">
    <property type="component" value="Chromosome 1"/>
</dbReference>
<gene>
    <name evidence="3" type="primary">LOC107480563</name>
</gene>
<dbReference type="GeneID" id="107480563"/>
<sequence>MSRTIRLDAESNATLRDLIFSTAKATYVEEWNRKMNHLKEVNRECYDKLAALDPKMERFVEKKKKAAKFIGKILPKSRKKLDIICRRSMEWQARWARDLKYEGSAPTSAETSTAPSATVSQRGRGRGRGRGGSRCGKARSATPAVSQPAPTLPPPAPPLPAPAPTSSTAPPLPPPATPPLPAPAPTRSTAPPLPRTKNFGVRRSGRLKIGVKKAKAGPSETIDLTAY</sequence>
<reference evidence="3" key="2">
    <citation type="submission" date="2025-08" db="UniProtKB">
        <authorList>
            <consortium name="RefSeq"/>
        </authorList>
    </citation>
    <scope>IDENTIFICATION</scope>
    <source>
        <tissue evidence="3">Whole plant</tissue>
    </source>
</reference>
<keyword evidence="2" id="KW-1185">Reference proteome</keyword>
<evidence type="ECO:0000313" key="3">
    <source>
        <dbReference type="RefSeq" id="XP_015956207.1"/>
    </source>
</evidence>
<organism evidence="2 3">
    <name type="scientific">Arachis duranensis</name>
    <name type="common">Wild peanut</name>
    <dbReference type="NCBI Taxonomy" id="130453"/>
    <lineage>
        <taxon>Eukaryota</taxon>
        <taxon>Viridiplantae</taxon>
        <taxon>Streptophyta</taxon>
        <taxon>Embryophyta</taxon>
        <taxon>Tracheophyta</taxon>
        <taxon>Spermatophyta</taxon>
        <taxon>Magnoliopsida</taxon>
        <taxon>eudicotyledons</taxon>
        <taxon>Gunneridae</taxon>
        <taxon>Pentapetalae</taxon>
        <taxon>rosids</taxon>
        <taxon>fabids</taxon>
        <taxon>Fabales</taxon>
        <taxon>Fabaceae</taxon>
        <taxon>Papilionoideae</taxon>
        <taxon>50 kb inversion clade</taxon>
        <taxon>dalbergioids sensu lato</taxon>
        <taxon>Dalbergieae</taxon>
        <taxon>Pterocarpus clade</taxon>
        <taxon>Arachis</taxon>
    </lineage>
</organism>
<feature type="region of interest" description="Disordered" evidence="1">
    <location>
        <begin position="104"/>
        <end position="227"/>
    </location>
</feature>
<name>A0A6P4CSX4_ARADU</name>
<feature type="compositionally biased region" description="Basic residues" evidence="1">
    <location>
        <begin position="203"/>
        <end position="215"/>
    </location>
</feature>
<feature type="compositionally biased region" description="Pro residues" evidence="1">
    <location>
        <begin position="170"/>
        <end position="184"/>
    </location>
</feature>
<evidence type="ECO:0000313" key="2">
    <source>
        <dbReference type="Proteomes" id="UP000515211"/>
    </source>
</evidence>
<reference evidence="2" key="1">
    <citation type="journal article" date="2016" name="Nat. Genet.">
        <title>The genome sequences of Arachis duranensis and Arachis ipaensis, the diploid ancestors of cultivated peanut.</title>
        <authorList>
            <person name="Bertioli D.J."/>
            <person name="Cannon S.B."/>
            <person name="Froenicke L."/>
            <person name="Huang G."/>
            <person name="Farmer A.D."/>
            <person name="Cannon E.K."/>
            <person name="Liu X."/>
            <person name="Gao D."/>
            <person name="Clevenger J."/>
            <person name="Dash S."/>
            <person name="Ren L."/>
            <person name="Moretzsohn M.C."/>
            <person name="Shirasawa K."/>
            <person name="Huang W."/>
            <person name="Vidigal B."/>
            <person name="Abernathy B."/>
            <person name="Chu Y."/>
            <person name="Niederhuth C.E."/>
            <person name="Umale P."/>
            <person name="Araujo A.C."/>
            <person name="Kozik A."/>
            <person name="Kim K.D."/>
            <person name="Burow M.D."/>
            <person name="Varshney R.K."/>
            <person name="Wang X."/>
            <person name="Zhang X."/>
            <person name="Barkley N."/>
            <person name="Guimaraes P.M."/>
            <person name="Isobe S."/>
            <person name="Guo B."/>
            <person name="Liao B."/>
            <person name="Stalker H.T."/>
            <person name="Schmitz R.J."/>
            <person name="Scheffler B.E."/>
            <person name="Leal-Bertioli S.C."/>
            <person name="Xun X."/>
            <person name="Jackson S.A."/>
            <person name="Michelmore R."/>
            <person name="Ozias-Akins P."/>
        </authorList>
    </citation>
    <scope>NUCLEOTIDE SEQUENCE [LARGE SCALE GENOMIC DNA]</scope>
    <source>
        <strain evidence="2">cv. V14167</strain>
    </source>
</reference>
<feature type="compositionally biased region" description="Pro residues" evidence="1">
    <location>
        <begin position="150"/>
        <end position="163"/>
    </location>
</feature>
<evidence type="ECO:0000256" key="1">
    <source>
        <dbReference type="SAM" id="MobiDB-lite"/>
    </source>
</evidence>
<accession>A0A6P4CSX4</accession>
<dbReference type="RefSeq" id="XP_015956207.1">
    <property type="nucleotide sequence ID" value="XM_016100721.1"/>
</dbReference>